<dbReference type="AlphaFoldDB" id="A0A367JCL3"/>
<organism evidence="2 3">
    <name type="scientific">Rhizopus stolonifer</name>
    <name type="common">Rhizopus nigricans</name>
    <dbReference type="NCBI Taxonomy" id="4846"/>
    <lineage>
        <taxon>Eukaryota</taxon>
        <taxon>Fungi</taxon>
        <taxon>Fungi incertae sedis</taxon>
        <taxon>Mucoromycota</taxon>
        <taxon>Mucoromycotina</taxon>
        <taxon>Mucoromycetes</taxon>
        <taxon>Mucorales</taxon>
        <taxon>Mucorineae</taxon>
        <taxon>Rhizopodaceae</taxon>
        <taxon>Rhizopus</taxon>
    </lineage>
</organism>
<dbReference type="STRING" id="4846.A0A367JCL3"/>
<evidence type="ECO:0000256" key="1">
    <source>
        <dbReference type="SAM" id="MobiDB-lite"/>
    </source>
</evidence>
<feature type="compositionally biased region" description="Basic and acidic residues" evidence="1">
    <location>
        <begin position="197"/>
        <end position="216"/>
    </location>
</feature>
<dbReference type="EMBL" id="PJQM01003684">
    <property type="protein sequence ID" value="RCH87599.1"/>
    <property type="molecule type" value="Genomic_DNA"/>
</dbReference>
<sequence length="485" mass="56281">MSSHVVYACHCLNIRIHVSSKLTLDSLDEVKQKHKVTDPFPGWEFELGMGGVITEYSALTQTTKKSDYYITACLNCHMDVYSLQGNHVIIHQCGQAYEDVKQDTDYSKAFHIKLQDTPNLISMPASEQDVPDELLDTHKKMHALLDKSIEQLRLETQARIEQFKIEQEKKLQQSIAQVKMENNKLWSSIAHVSQKQEPNREEHHVHFAEKKENEPSAKRLSFALDEHSINRLRHMNLDNQDFTSRLEKHPMEIHDNEEEEEDMFNLDEELSEAEEEVEAEEEEKEKDEEEKEDSLDKKENPLLSASLKKSISEIDQKFSWIKKKRNTGKYLAQDFDIKSDFRSNHQDNQEDTSKRNKMKSKYIHRVIAVSMFATSVPITIHYAIDEPEQEKEDSYKKKDILVSSFANFDASERLLSAQFPAPRRRKSVASASLLRPQLESLVGKSLDTRGVNRKKKDEEEHHSDDEFDSTMPPHVWAALNSVEDE</sequence>
<comment type="caution">
    <text evidence="2">The sequence shown here is derived from an EMBL/GenBank/DDBJ whole genome shotgun (WGS) entry which is preliminary data.</text>
</comment>
<reference evidence="2 3" key="1">
    <citation type="journal article" date="2018" name="G3 (Bethesda)">
        <title>Phylogenetic and Phylogenomic Definition of Rhizopus Species.</title>
        <authorList>
            <person name="Gryganskyi A.P."/>
            <person name="Golan J."/>
            <person name="Dolatabadi S."/>
            <person name="Mondo S."/>
            <person name="Robb S."/>
            <person name="Idnurm A."/>
            <person name="Muszewska A."/>
            <person name="Steczkiewicz K."/>
            <person name="Masonjones S."/>
            <person name="Liao H.L."/>
            <person name="Gajdeczka M.T."/>
            <person name="Anike F."/>
            <person name="Vuek A."/>
            <person name="Anishchenko I.M."/>
            <person name="Voigt K."/>
            <person name="de Hoog G.S."/>
            <person name="Smith M.E."/>
            <person name="Heitman J."/>
            <person name="Vilgalys R."/>
            <person name="Stajich J.E."/>
        </authorList>
    </citation>
    <scope>NUCLEOTIDE SEQUENCE [LARGE SCALE GENOMIC DNA]</scope>
    <source>
        <strain evidence="2 3">LSU 92-RS-03</strain>
    </source>
</reference>
<feature type="region of interest" description="Disordered" evidence="1">
    <location>
        <begin position="194"/>
        <end position="216"/>
    </location>
</feature>
<protein>
    <submittedName>
        <fullName evidence="2">Uncharacterized protein</fullName>
    </submittedName>
</protein>
<name>A0A367JCL3_RHIST</name>
<proteinExistence type="predicted"/>
<keyword evidence="3" id="KW-1185">Reference proteome</keyword>
<feature type="compositionally biased region" description="Basic and acidic residues" evidence="1">
    <location>
        <begin position="455"/>
        <end position="464"/>
    </location>
</feature>
<evidence type="ECO:0000313" key="2">
    <source>
        <dbReference type="EMBL" id="RCH87599.1"/>
    </source>
</evidence>
<feature type="region of interest" description="Disordered" evidence="1">
    <location>
        <begin position="253"/>
        <end position="302"/>
    </location>
</feature>
<evidence type="ECO:0000313" key="3">
    <source>
        <dbReference type="Proteomes" id="UP000253551"/>
    </source>
</evidence>
<gene>
    <name evidence="2" type="ORF">CU098_007969</name>
</gene>
<feature type="region of interest" description="Disordered" evidence="1">
    <location>
        <begin position="444"/>
        <end position="485"/>
    </location>
</feature>
<accession>A0A367JCL3</accession>
<feature type="compositionally biased region" description="Acidic residues" evidence="1">
    <location>
        <begin position="255"/>
        <end position="293"/>
    </location>
</feature>
<dbReference type="OrthoDB" id="5564103at2759"/>
<dbReference type="Proteomes" id="UP000253551">
    <property type="component" value="Unassembled WGS sequence"/>
</dbReference>